<organism evidence="6 7">
    <name type="scientific">Branchiibius hedensis</name>
    <dbReference type="NCBI Taxonomy" id="672460"/>
    <lineage>
        <taxon>Bacteria</taxon>
        <taxon>Bacillati</taxon>
        <taxon>Actinomycetota</taxon>
        <taxon>Actinomycetes</taxon>
        <taxon>Micrococcales</taxon>
        <taxon>Dermacoccaceae</taxon>
        <taxon>Branchiibius</taxon>
    </lineage>
</organism>
<evidence type="ECO:0000256" key="3">
    <source>
        <dbReference type="ARBA" id="ARBA00023027"/>
    </source>
</evidence>
<dbReference type="Proteomes" id="UP000250028">
    <property type="component" value="Unassembled WGS sequence"/>
</dbReference>
<evidence type="ECO:0000259" key="5">
    <source>
        <dbReference type="Pfam" id="PF22725"/>
    </source>
</evidence>
<feature type="domain" description="GFO/IDH/MocA-like oxidoreductase" evidence="5">
    <location>
        <begin position="148"/>
        <end position="259"/>
    </location>
</feature>
<dbReference type="EMBL" id="UESZ01000001">
    <property type="protein sequence ID" value="SSA34864.1"/>
    <property type="molecule type" value="Genomic_DNA"/>
</dbReference>
<keyword evidence="7" id="KW-1185">Reference proteome</keyword>
<sequence length="334" mass="35744">MITLPRSRTPDPTTAPPLRWGFSAPGGIAATMAATMHANSRQRVVAVASRSQERADGFAREFGVERAYDDLAAMCADPRVDAVYVASPHSSHLEQALIAIEAGKHVLVEKAFTVDAGQARQLIEAAGNHNVTCMEAMWTRFLPGHDVVRQLLADGALGQLEAVYADHGQWFAYDPQHRLFNPDLAGGALLDLGIYPVSFAAFALGTALLIRASGRPAPTGVDGHVSIVATRDAATAVLDTTLFARTPTTASISGTQARLEFAADFYTPTPITLVTRDGDTTTIDPGPLRRHEGLVYEATHFAQLVADDRRESPLLPLAETAAIMGLLDDIRAQL</sequence>
<evidence type="ECO:0000313" key="7">
    <source>
        <dbReference type="Proteomes" id="UP000250028"/>
    </source>
</evidence>
<protein>
    <submittedName>
        <fullName evidence="6">Predicted dehydrogenase</fullName>
    </submittedName>
</protein>
<dbReference type="SUPFAM" id="SSF55347">
    <property type="entry name" value="Glyceraldehyde-3-phosphate dehydrogenase-like, C-terminal domain"/>
    <property type="match status" value="1"/>
</dbReference>
<dbReference type="Pfam" id="PF01408">
    <property type="entry name" value="GFO_IDH_MocA"/>
    <property type="match status" value="1"/>
</dbReference>
<evidence type="ECO:0000259" key="4">
    <source>
        <dbReference type="Pfam" id="PF01408"/>
    </source>
</evidence>
<dbReference type="PANTHER" id="PTHR22604">
    <property type="entry name" value="OXIDOREDUCTASES"/>
    <property type="match status" value="1"/>
</dbReference>
<dbReference type="InterPro" id="IPR000683">
    <property type="entry name" value="Gfo/Idh/MocA-like_OxRdtase_N"/>
</dbReference>
<dbReference type="Gene3D" id="3.40.50.720">
    <property type="entry name" value="NAD(P)-binding Rossmann-like Domain"/>
    <property type="match status" value="1"/>
</dbReference>
<dbReference type="InterPro" id="IPR036291">
    <property type="entry name" value="NAD(P)-bd_dom_sf"/>
</dbReference>
<dbReference type="InterPro" id="IPR055170">
    <property type="entry name" value="GFO_IDH_MocA-like_dom"/>
</dbReference>
<gene>
    <name evidence="6" type="ORF">SAMN04489750_2194</name>
</gene>
<reference evidence="7" key="1">
    <citation type="submission" date="2016-10" db="EMBL/GenBank/DDBJ databases">
        <authorList>
            <person name="Varghese N."/>
            <person name="Submissions S."/>
        </authorList>
    </citation>
    <scope>NUCLEOTIDE SEQUENCE [LARGE SCALE GENOMIC DNA]</scope>
    <source>
        <strain evidence="7">DSM 22951</strain>
    </source>
</reference>
<evidence type="ECO:0000313" key="6">
    <source>
        <dbReference type="EMBL" id="SSA34864.1"/>
    </source>
</evidence>
<dbReference type="Gene3D" id="3.30.360.10">
    <property type="entry name" value="Dihydrodipicolinate Reductase, domain 2"/>
    <property type="match status" value="1"/>
</dbReference>
<feature type="domain" description="Gfo/Idh/MocA-like oxidoreductase N-terminal" evidence="4">
    <location>
        <begin position="26"/>
        <end position="135"/>
    </location>
</feature>
<accession>A0A2Y8ZSD6</accession>
<dbReference type="InterPro" id="IPR050984">
    <property type="entry name" value="Gfo/Idh/MocA_domain"/>
</dbReference>
<evidence type="ECO:0000256" key="1">
    <source>
        <dbReference type="ARBA" id="ARBA00010928"/>
    </source>
</evidence>
<keyword evidence="3" id="KW-0520">NAD</keyword>
<comment type="similarity">
    <text evidence="1">Belongs to the Gfo/Idh/MocA family.</text>
</comment>
<evidence type="ECO:0000256" key="2">
    <source>
        <dbReference type="ARBA" id="ARBA00023002"/>
    </source>
</evidence>
<dbReference type="GO" id="GO:0016491">
    <property type="term" value="F:oxidoreductase activity"/>
    <property type="evidence" value="ECO:0007669"/>
    <property type="project" value="UniProtKB-KW"/>
</dbReference>
<name>A0A2Y8ZSD6_9MICO</name>
<dbReference type="RefSeq" id="WP_245934088.1">
    <property type="nucleotide sequence ID" value="NZ_QGDN01000001.1"/>
</dbReference>
<proteinExistence type="inferred from homology"/>
<dbReference type="Pfam" id="PF22725">
    <property type="entry name" value="GFO_IDH_MocA_C3"/>
    <property type="match status" value="1"/>
</dbReference>
<dbReference type="AlphaFoldDB" id="A0A2Y8ZSD6"/>
<dbReference type="GO" id="GO:0000166">
    <property type="term" value="F:nucleotide binding"/>
    <property type="evidence" value="ECO:0007669"/>
    <property type="project" value="InterPro"/>
</dbReference>
<dbReference type="PANTHER" id="PTHR22604:SF105">
    <property type="entry name" value="TRANS-1,2-DIHYDROBENZENE-1,2-DIOL DEHYDROGENASE"/>
    <property type="match status" value="1"/>
</dbReference>
<keyword evidence="2" id="KW-0560">Oxidoreductase</keyword>
<dbReference type="SUPFAM" id="SSF51735">
    <property type="entry name" value="NAD(P)-binding Rossmann-fold domains"/>
    <property type="match status" value="1"/>
</dbReference>